<dbReference type="InterPro" id="IPR018114">
    <property type="entry name" value="TRYPSIN_HIS"/>
</dbReference>
<reference evidence="4" key="1">
    <citation type="submission" date="2025-08" db="UniProtKB">
        <authorList>
            <consortium name="Ensembl"/>
        </authorList>
    </citation>
    <scope>IDENTIFICATION</scope>
</reference>
<dbReference type="SUPFAM" id="SSF50494">
    <property type="entry name" value="Trypsin-like serine proteases"/>
    <property type="match status" value="1"/>
</dbReference>
<dbReference type="GO" id="GO:0006508">
    <property type="term" value="P:proteolysis"/>
    <property type="evidence" value="ECO:0007669"/>
    <property type="project" value="InterPro"/>
</dbReference>
<dbReference type="GO" id="GO:0004252">
    <property type="term" value="F:serine-type endopeptidase activity"/>
    <property type="evidence" value="ECO:0007669"/>
    <property type="project" value="InterPro"/>
</dbReference>
<feature type="region of interest" description="Disordered" evidence="2">
    <location>
        <begin position="1"/>
        <end position="20"/>
    </location>
</feature>
<accession>A0A674K6Z8</accession>
<evidence type="ECO:0000259" key="3">
    <source>
        <dbReference type="PROSITE" id="PS50240"/>
    </source>
</evidence>
<evidence type="ECO:0000313" key="5">
    <source>
        <dbReference type="Proteomes" id="UP000472274"/>
    </source>
</evidence>
<organism evidence="4 5">
    <name type="scientific">Terrapene triunguis</name>
    <name type="common">Three-toed box turtle</name>
    <dbReference type="NCBI Taxonomy" id="2587831"/>
    <lineage>
        <taxon>Eukaryota</taxon>
        <taxon>Metazoa</taxon>
        <taxon>Chordata</taxon>
        <taxon>Craniata</taxon>
        <taxon>Vertebrata</taxon>
        <taxon>Euteleostomi</taxon>
        <taxon>Archelosauria</taxon>
        <taxon>Testudinata</taxon>
        <taxon>Testudines</taxon>
        <taxon>Cryptodira</taxon>
        <taxon>Durocryptodira</taxon>
        <taxon>Testudinoidea</taxon>
        <taxon>Emydidae</taxon>
        <taxon>Terrapene</taxon>
    </lineage>
</organism>
<dbReference type="AlphaFoldDB" id="A0A674K6Z8"/>
<dbReference type="PANTHER" id="PTHR24252">
    <property type="entry name" value="ACROSIN-RELATED"/>
    <property type="match status" value="1"/>
</dbReference>
<evidence type="ECO:0000256" key="2">
    <source>
        <dbReference type="SAM" id="MobiDB-lite"/>
    </source>
</evidence>
<evidence type="ECO:0000256" key="1">
    <source>
        <dbReference type="ARBA" id="ARBA00023157"/>
    </source>
</evidence>
<proteinExistence type="predicted"/>
<dbReference type="InterPro" id="IPR001254">
    <property type="entry name" value="Trypsin_dom"/>
</dbReference>
<dbReference type="PANTHER" id="PTHR24252:SF26">
    <property type="entry name" value="TRANSMEMBRANE SERINE PROTEASE 9"/>
    <property type="match status" value="1"/>
</dbReference>
<reference evidence="4" key="2">
    <citation type="submission" date="2025-09" db="UniProtKB">
        <authorList>
            <consortium name="Ensembl"/>
        </authorList>
    </citation>
    <scope>IDENTIFICATION</scope>
</reference>
<name>A0A674K6Z8_9SAUR</name>
<keyword evidence="5" id="KW-1185">Reference proteome</keyword>
<dbReference type="InParanoid" id="A0A674K6Z8"/>
<feature type="domain" description="Peptidase S1" evidence="3">
    <location>
        <begin position="45"/>
        <end position="111"/>
    </location>
</feature>
<dbReference type="Gene3D" id="2.40.10.10">
    <property type="entry name" value="Trypsin-like serine proteases"/>
    <property type="match status" value="1"/>
</dbReference>
<dbReference type="Ensembl" id="ENSTMTT00000029763.1">
    <property type="protein sequence ID" value="ENSTMTP00000028723.1"/>
    <property type="gene ID" value="ENSTMTG00000020824.1"/>
</dbReference>
<keyword evidence="1" id="KW-1015">Disulfide bond</keyword>
<dbReference type="Proteomes" id="UP000472274">
    <property type="component" value="Unplaced"/>
</dbReference>
<feature type="region of interest" description="Disordered" evidence="2">
    <location>
        <begin position="98"/>
        <end position="125"/>
    </location>
</feature>
<dbReference type="PROSITE" id="PS00134">
    <property type="entry name" value="TRYPSIN_HIS"/>
    <property type="match status" value="1"/>
</dbReference>
<dbReference type="GeneTree" id="ENSGT00940000159993"/>
<dbReference type="InterPro" id="IPR043504">
    <property type="entry name" value="Peptidase_S1_PA_chymotrypsin"/>
</dbReference>
<evidence type="ECO:0000313" key="4">
    <source>
        <dbReference type="Ensembl" id="ENSTMTP00000028723.1"/>
    </source>
</evidence>
<protein>
    <recommendedName>
        <fullName evidence="3">Peptidase S1 domain-containing protein</fullName>
    </recommendedName>
</protein>
<dbReference type="InterPro" id="IPR009003">
    <property type="entry name" value="Peptidase_S1_PA"/>
</dbReference>
<dbReference type="Pfam" id="PF00089">
    <property type="entry name" value="Trypsin"/>
    <property type="match status" value="1"/>
</dbReference>
<dbReference type="PROSITE" id="PS50240">
    <property type="entry name" value="TRYPSIN_DOM"/>
    <property type="match status" value="1"/>
</dbReference>
<sequence length="125" mass="13599">MWGVVTGLTPSFSPPKNAPTTGTRGRLFCLSDCGSRPTMQTAHRIVGGTEASRGEFPWQVSLRENNEHFCGATILTEKWLVSAAHCFNEYGPDHGTFPDPLPMGRAEIREGNSPGPRATAQLQPF</sequence>